<accession>W8TDM1</accession>
<dbReference type="eggNOG" id="ENOG502Z9ZE">
    <property type="taxonomic scope" value="Bacteria"/>
</dbReference>
<dbReference type="PATRIC" id="fig|1286171.3.peg.566"/>
<organism evidence="1 2">
    <name type="scientific">Peptoclostridium acidaminophilum DSM 3953</name>
    <dbReference type="NCBI Taxonomy" id="1286171"/>
    <lineage>
        <taxon>Bacteria</taxon>
        <taxon>Bacillati</taxon>
        <taxon>Bacillota</taxon>
        <taxon>Clostridia</taxon>
        <taxon>Peptostreptococcales</taxon>
        <taxon>Peptoclostridiaceae</taxon>
        <taxon>Peptoclostridium</taxon>
    </lineage>
</organism>
<protein>
    <recommendedName>
        <fullName evidence="3">Cytoplasmic protein</fullName>
    </recommendedName>
</protein>
<evidence type="ECO:0000313" key="1">
    <source>
        <dbReference type="EMBL" id="AHM55923.1"/>
    </source>
</evidence>
<reference evidence="1 2" key="1">
    <citation type="journal article" date="2014" name="Genome Announc.">
        <title>Complete Genome Sequence of Amino Acid-Utilizing Eubacterium acidaminophilum al-2 (DSM 3953).</title>
        <authorList>
            <person name="Poehlein A."/>
            <person name="Andreesen J.R."/>
            <person name="Daniel R."/>
        </authorList>
    </citation>
    <scope>NUCLEOTIDE SEQUENCE [LARGE SCALE GENOMIC DNA]</scope>
    <source>
        <strain evidence="1 2">DSM 3953</strain>
    </source>
</reference>
<dbReference type="RefSeq" id="WP_025434965.1">
    <property type="nucleotide sequence ID" value="NZ_CP007452.1"/>
</dbReference>
<dbReference type="Proteomes" id="UP000019591">
    <property type="component" value="Chromosome"/>
</dbReference>
<dbReference type="STRING" id="1286171.EAL2_c06210"/>
<dbReference type="InterPro" id="IPR014858">
    <property type="entry name" value="BrxB"/>
</dbReference>
<dbReference type="AlphaFoldDB" id="W8TDM1"/>
<sequence length="194" mass="22946">MIELENRLNKLEEKIKQPNFKKNKGLGNEVGYYVFDYPAEYELLVRERIEYLASKYENENHDFRIVVYDLYDIIIDNLIREGFLEICMDFEKSKGFSEITKAVNEMLRMEEDNQSNEILAHIKNNTPSNSVVFLKGVGKCFPMLRSHKILNNLHQFIDDVPVIMFFPGKYDGQSLMLFSEIKDDNYYRAFKLVD</sequence>
<keyword evidence="2" id="KW-1185">Reference proteome</keyword>
<evidence type="ECO:0008006" key="3">
    <source>
        <dbReference type="Google" id="ProtNLM"/>
    </source>
</evidence>
<dbReference type="HOGENOM" id="CLU_101277_0_0_9"/>
<gene>
    <name evidence="1" type="ORF">EAL2_c06210</name>
</gene>
<proteinExistence type="predicted"/>
<dbReference type="EMBL" id="CP007452">
    <property type="protein sequence ID" value="AHM55923.1"/>
    <property type="molecule type" value="Genomic_DNA"/>
</dbReference>
<name>W8TDM1_PEPAC</name>
<evidence type="ECO:0000313" key="2">
    <source>
        <dbReference type="Proteomes" id="UP000019591"/>
    </source>
</evidence>
<dbReference type="KEGG" id="eac:EAL2_c06210"/>
<dbReference type="Pfam" id="PF08747">
    <property type="entry name" value="BrxB"/>
    <property type="match status" value="1"/>
</dbReference>